<gene>
    <name evidence="1" type="ORF">SRB5_62640</name>
</gene>
<proteinExistence type="predicted"/>
<dbReference type="EMBL" id="WEGJ01000044">
    <property type="protein sequence ID" value="MQY16072.1"/>
    <property type="molecule type" value="Genomic_DNA"/>
</dbReference>
<name>A0A7K0CST0_9ACTN</name>
<keyword evidence="2" id="KW-1185">Reference proteome</keyword>
<accession>A0A7K0CST0</accession>
<dbReference type="AlphaFoldDB" id="A0A7K0CST0"/>
<evidence type="ECO:0000313" key="2">
    <source>
        <dbReference type="Proteomes" id="UP000466345"/>
    </source>
</evidence>
<comment type="caution">
    <text evidence="1">The sequence shown here is derived from an EMBL/GenBank/DDBJ whole genome shotgun (WGS) entry which is preliminary data.</text>
</comment>
<dbReference type="Proteomes" id="UP000466345">
    <property type="component" value="Unassembled WGS sequence"/>
</dbReference>
<reference evidence="1 2" key="1">
    <citation type="submission" date="2019-10" db="EMBL/GenBank/DDBJ databases">
        <title>Streptomyces smaragdinus sp. nov. and Streptomyces fabii sp. nov., isolated from the gut of fungus growing-termite Macrotermes natalensis.</title>
        <authorList>
            <person name="Schwitalla J."/>
            <person name="Benndorf R."/>
            <person name="Martin K."/>
            <person name="De Beer W."/>
            <person name="Kaster A.-K."/>
            <person name="Vollmers J."/>
            <person name="Poulsen M."/>
            <person name="Beemelmanns C."/>
        </authorList>
    </citation>
    <scope>NUCLEOTIDE SEQUENCE [LARGE SCALE GENOMIC DNA]</scope>
    <source>
        <strain evidence="1 2">RB5</strain>
    </source>
</reference>
<evidence type="ECO:0000313" key="1">
    <source>
        <dbReference type="EMBL" id="MQY16072.1"/>
    </source>
</evidence>
<dbReference type="RefSeq" id="WP_153456860.1">
    <property type="nucleotide sequence ID" value="NZ_WEGJ01000044.1"/>
</dbReference>
<sequence length="135" mass="15132">MNDALETANHHREAITQKCLPGAQRLIGQYQTGLVHQYKAAARLQHALGRVDEQIGSAKMKPDPERDARVQAHLEAQAPISIRALMADDHQLTLNRWYAMAAAEKFPSARSEIRRYLDALEAIVPLLQPDRSDTV</sequence>
<organism evidence="1 2">
    <name type="scientific">Streptomyces smaragdinus</name>
    <dbReference type="NCBI Taxonomy" id="2585196"/>
    <lineage>
        <taxon>Bacteria</taxon>
        <taxon>Bacillati</taxon>
        <taxon>Actinomycetota</taxon>
        <taxon>Actinomycetes</taxon>
        <taxon>Kitasatosporales</taxon>
        <taxon>Streptomycetaceae</taxon>
        <taxon>Streptomyces</taxon>
    </lineage>
</organism>
<protein>
    <submittedName>
        <fullName evidence="1">Uncharacterized protein</fullName>
    </submittedName>
</protein>